<dbReference type="OrthoDB" id="9789113at2"/>
<evidence type="ECO:0000259" key="2">
    <source>
        <dbReference type="SMART" id="SM00014"/>
    </source>
</evidence>
<dbReference type="GO" id="GO:0050380">
    <property type="term" value="F:undecaprenyl-diphosphatase activity"/>
    <property type="evidence" value="ECO:0007669"/>
    <property type="project" value="InterPro"/>
</dbReference>
<dbReference type="InterPro" id="IPR033879">
    <property type="entry name" value="UPP_Pase"/>
</dbReference>
<feature type="domain" description="Phosphatidic acid phosphatase type 2/haloperoxidase" evidence="2">
    <location>
        <begin position="57"/>
        <end position="162"/>
    </location>
</feature>
<keyword evidence="1" id="KW-0812">Transmembrane</keyword>
<dbReference type="CDD" id="cd03385">
    <property type="entry name" value="PAP2_BcrC_like"/>
    <property type="match status" value="1"/>
</dbReference>
<proteinExistence type="predicted"/>
<dbReference type="GO" id="GO:0005886">
    <property type="term" value="C:plasma membrane"/>
    <property type="evidence" value="ECO:0007669"/>
    <property type="project" value="InterPro"/>
</dbReference>
<feature type="transmembrane region" description="Helical" evidence="1">
    <location>
        <begin position="147"/>
        <end position="164"/>
    </location>
</feature>
<dbReference type="PANTHER" id="PTHR14969:SF13">
    <property type="entry name" value="AT30094P"/>
    <property type="match status" value="1"/>
</dbReference>
<accession>A0A235BD06</accession>
<dbReference type="InterPro" id="IPR036938">
    <property type="entry name" value="PAP2/HPO_sf"/>
</dbReference>
<feature type="transmembrane region" description="Helical" evidence="1">
    <location>
        <begin position="22"/>
        <end position="43"/>
    </location>
</feature>
<evidence type="ECO:0000313" key="3">
    <source>
        <dbReference type="EMBL" id="OYD09455.1"/>
    </source>
</evidence>
<comment type="caution">
    <text evidence="3">The sequence shown here is derived from an EMBL/GenBank/DDBJ whole genome shotgun (WGS) entry which is preliminary data.</text>
</comment>
<sequence>MDGYFFRLINGMAGESAFLDGIMIFMTDYAPYLFALVLMAMSVDWTSAKRRIGGWFTGVSLIIALGISYVIGQFWDRDRPFVTLEDVQVLVHHDADSGFPSDHTTAAFAIAFVLWNYNKKLGGVMLILAALIGLSRLFVGHHYPTDVLAGVVVGWIAAQAAKMIQSKVMKKSSRPASDHASG</sequence>
<feature type="transmembrane region" description="Helical" evidence="1">
    <location>
        <begin position="55"/>
        <end position="75"/>
    </location>
</feature>
<dbReference type="SMART" id="SM00014">
    <property type="entry name" value="acidPPc"/>
    <property type="match status" value="1"/>
</dbReference>
<protein>
    <recommendedName>
        <fullName evidence="2">Phosphatidic acid phosphatase type 2/haloperoxidase domain-containing protein</fullName>
    </recommendedName>
</protein>
<evidence type="ECO:0000256" key="1">
    <source>
        <dbReference type="SAM" id="Phobius"/>
    </source>
</evidence>
<dbReference type="EMBL" id="NOWF01000001">
    <property type="protein sequence ID" value="OYD09455.1"/>
    <property type="molecule type" value="Genomic_DNA"/>
</dbReference>
<reference evidence="3 4" key="1">
    <citation type="submission" date="2017-07" db="EMBL/GenBank/DDBJ databases">
        <title>The genome sequence of Paludifilum halophilum highlights mechanisms for microbial adaptation to high salt environemnts.</title>
        <authorList>
            <person name="Belbahri L."/>
        </authorList>
    </citation>
    <scope>NUCLEOTIDE SEQUENCE [LARGE SCALE GENOMIC DNA]</scope>
    <source>
        <strain evidence="3 4">DSM 102817</strain>
    </source>
</reference>
<dbReference type="Gene3D" id="1.20.144.10">
    <property type="entry name" value="Phosphatidic acid phosphatase type 2/haloperoxidase"/>
    <property type="match status" value="1"/>
</dbReference>
<keyword evidence="1" id="KW-1133">Transmembrane helix</keyword>
<dbReference type="RefSeq" id="WP_094262555.1">
    <property type="nucleotide sequence ID" value="NZ_NOWF01000001.1"/>
</dbReference>
<name>A0A235BD06_9BACL</name>
<evidence type="ECO:0000313" key="4">
    <source>
        <dbReference type="Proteomes" id="UP000215459"/>
    </source>
</evidence>
<dbReference type="Pfam" id="PF01569">
    <property type="entry name" value="PAP2"/>
    <property type="match status" value="1"/>
</dbReference>
<dbReference type="PANTHER" id="PTHR14969">
    <property type="entry name" value="SPHINGOSINE-1-PHOSPHATE PHOSPHOHYDROLASE"/>
    <property type="match status" value="1"/>
</dbReference>
<dbReference type="InterPro" id="IPR000326">
    <property type="entry name" value="PAP2/HPO"/>
</dbReference>
<gene>
    <name evidence="3" type="ORF">CHM34_00040</name>
</gene>
<organism evidence="3 4">
    <name type="scientific">Paludifilum halophilum</name>
    <dbReference type="NCBI Taxonomy" id="1642702"/>
    <lineage>
        <taxon>Bacteria</taxon>
        <taxon>Bacillati</taxon>
        <taxon>Bacillota</taxon>
        <taxon>Bacilli</taxon>
        <taxon>Bacillales</taxon>
        <taxon>Thermoactinomycetaceae</taxon>
        <taxon>Paludifilum</taxon>
    </lineage>
</organism>
<dbReference type="Proteomes" id="UP000215459">
    <property type="component" value="Unassembled WGS sequence"/>
</dbReference>
<dbReference type="AlphaFoldDB" id="A0A235BD06"/>
<dbReference type="SUPFAM" id="SSF48317">
    <property type="entry name" value="Acid phosphatase/Vanadium-dependent haloperoxidase"/>
    <property type="match status" value="1"/>
</dbReference>
<feature type="transmembrane region" description="Helical" evidence="1">
    <location>
        <begin position="124"/>
        <end position="141"/>
    </location>
</feature>
<keyword evidence="1" id="KW-0472">Membrane</keyword>
<keyword evidence="4" id="KW-1185">Reference proteome</keyword>